<feature type="domain" description="DinB-like" evidence="1">
    <location>
        <begin position="21"/>
        <end position="166"/>
    </location>
</feature>
<organism evidence="2 3">
    <name type="scientific">Paenibacillus allorhizosphaerae</name>
    <dbReference type="NCBI Taxonomy" id="2849866"/>
    <lineage>
        <taxon>Bacteria</taxon>
        <taxon>Bacillati</taxon>
        <taxon>Bacillota</taxon>
        <taxon>Bacilli</taxon>
        <taxon>Bacillales</taxon>
        <taxon>Paenibacillaceae</taxon>
        <taxon>Paenibacillus</taxon>
    </lineage>
</organism>
<dbReference type="RefSeq" id="WP_218102400.1">
    <property type="nucleotide sequence ID" value="NZ_CAJVCE010000027.1"/>
</dbReference>
<name>A0ABN7TX17_9BACL</name>
<dbReference type="Pfam" id="PF12867">
    <property type="entry name" value="DinB_2"/>
    <property type="match status" value="1"/>
</dbReference>
<sequence>MNTKETLNRFENLVRQYIRGLEPLTIEQLTRKPSDDEWSLGQMYLHLIQGTLYLHLRNIEACREQAAETGGTERKTEAGRLVFAQGSFPGIRIQVPATPEYTPAQPESKEQLVAGLNDVVRRMQEVEPALADMQESGTKAHPRFGDLNAVEWFQLVEMHYRHHLLQKARLEQFVGLSSLPGESSK</sequence>
<dbReference type="Proteomes" id="UP000730618">
    <property type="component" value="Unassembled WGS sequence"/>
</dbReference>
<evidence type="ECO:0000313" key="2">
    <source>
        <dbReference type="EMBL" id="CAG7655787.1"/>
    </source>
</evidence>
<evidence type="ECO:0000259" key="1">
    <source>
        <dbReference type="Pfam" id="PF12867"/>
    </source>
</evidence>
<gene>
    <name evidence="2" type="ORF">PAECIP111802_06207</name>
</gene>
<proteinExistence type="predicted"/>
<dbReference type="InterPro" id="IPR024775">
    <property type="entry name" value="DinB-like"/>
</dbReference>
<reference evidence="2 3" key="1">
    <citation type="submission" date="2021-06" db="EMBL/GenBank/DDBJ databases">
        <authorList>
            <person name="Criscuolo A."/>
        </authorList>
    </citation>
    <scope>NUCLEOTIDE SEQUENCE [LARGE SCALE GENOMIC DNA]</scope>
    <source>
        <strain evidence="3">CIP 111802</strain>
    </source>
</reference>
<protein>
    <recommendedName>
        <fullName evidence="1">DinB-like domain-containing protein</fullName>
    </recommendedName>
</protein>
<dbReference type="EMBL" id="CAJVCE010000027">
    <property type="protein sequence ID" value="CAG7655787.1"/>
    <property type="molecule type" value="Genomic_DNA"/>
</dbReference>
<comment type="caution">
    <text evidence="2">The sequence shown here is derived from an EMBL/GenBank/DDBJ whole genome shotgun (WGS) entry which is preliminary data.</text>
</comment>
<evidence type="ECO:0000313" key="3">
    <source>
        <dbReference type="Proteomes" id="UP000730618"/>
    </source>
</evidence>
<keyword evidence="3" id="KW-1185">Reference proteome</keyword>
<accession>A0ABN7TX17</accession>